<dbReference type="GO" id="GO:0016020">
    <property type="term" value="C:membrane"/>
    <property type="evidence" value="ECO:0007669"/>
    <property type="project" value="TreeGrafter"/>
</dbReference>
<reference evidence="2 3" key="1">
    <citation type="journal article" date="2018" name="Nat. Ecol. Evol.">
        <title>Genomic signatures of mitonuclear coevolution across populations of Tigriopus californicus.</title>
        <authorList>
            <person name="Barreto F.S."/>
            <person name="Watson E.T."/>
            <person name="Lima T.G."/>
            <person name="Willett C.S."/>
            <person name="Edmands S."/>
            <person name="Li W."/>
            <person name="Burton R.S."/>
        </authorList>
    </citation>
    <scope>NUCLEOTIDE SEQUENCE [LARGE SCALE GENOMIC DNA]</scope>
    <source>
        <strain evidence="2 3">San Diego</strain>
    </source>
</reference>
<evidence type="ECO:0008006" key="4">
    <source>
        <dbReference type="Google" id="ProtNLM"/>
    </source>
</evidence>
<sequence>MNRPSWRQFPLEVVLDRRQTVFEAFGSKLSALSHFWALLFLGLELYFRAGLDYSLPPSPPPEPSGRPLNGGLSTWIWRLLLTIWTVLALNFLHLCLKYVWALWGQSDIVLSQAQLDLMHVNAKDPGFGLSPQARKPQHPNPFTPLNGSLISAPPASPPNNYVDPRMAHSPPLGSPILSPNQSLHSSSWIFQRSPASPKFNSSLGLIQDENDLNMYLKEYQTWEKNNGSFTTAQHDHSANDSSLGFRTGGLNGTSQTAQNASFNGYSPLLKSLSYQMSTPMPESEAKRGESKSSGTKSSRKKDNLSDLVGLDPLELVVWMENLRMWISQTVLRRLMRQITTANKELKSIGMTDVLIGETGIEKLRKCSQMHQIVQSVPSLQYLIPYLDLSPHQDYLVQRIKDLSEGGALSEFDWDEGGRFQGKNWSDKLPTDSELIMHCLVCYLDARLPPVKSVIDGKVFSSLYFFKMPDKLESLKIRVPCAIIQTQSKPPHYIIQTESEKIDLNPERNNLFHTLLYFLHYFKTKEHGMLHRVNLGRSGINVLWVVEDV</sequence>
<dbReference type="OMA" id="CMIEFLW"/>
<dbReference type="AlphaFoldDB" id="A0A553P2T4"/>
<gene>
    <name evidence="2" type="ORF">TCAL_05402</name>
</gene>
<name>A0A553P2T4_TIGCA</name>
<protein>
    <recommendedName>
        <fullName evidence="4">Transmembrane protein 209</fullName>
    </recommendedName>
</protein>
<dbReference type="PANTHER" id="PTHR21780">
    <property type="entry name" value="TRANSMEMBRANE PROTEIN 209"/>
    <property type="match status" value="1"/>
</dbReference>
<evidence type="ECO:0000313" key="2">
    <source>
        <dbReference type="EMBL" id="TRY72008.1"/>
    </source>
</evidence>
<dbReference type="InterPro" id="IPR019176">
    <property type="entry name" value="Cytochrome_B561-rel"/>
</dbReference>
<dbReference type="PANTHER" id="PTHR21780:SF0">
    <property type="entry name" value="TRANSMEMBRANE PROTEIN 209"/>
    <property type="match status" value="1"/>
</dbReference>
<dbReference type="OrthoDB" id="509821at2759"/>
<dbReference type="EMBL" id="VCGU01000008">
    <property type="protein sequence ID" value="TRY72008.1"/>
    <property type="molecule type" value="Genomic_DNA"/>
</dbReference>
<proteinExistence type="predicted"/>
<keyword evidence="3" id="KW-1185">Reference proteome</keyword>
<evidence type="ECO:0000256" key="1">
    <source>
        <dbReference type="SAM" id="MobiDB-lite"/>
    </source>
</evidence>
<evidence type="ECO:0000313" key="3">
    <source>
        <dbReference type="Proteomes" id="UP000318571"/>
    </source>
</evidence>
<feature type="region of interest" description="Disordered" evidence="1">
    <location>
        <begin position="277"/>
        <end position="303"/>
    </location>
</feature>
<dbReference type="STRING" id="6832.A0A553P2T4"/>
<accession>A0A553P2T4</accession>
<dbReference type="Proteomes" id="UP000318571">
    <property type="component" value="Chromosome 7"/>
</dbReference>
<organism evidence="2 3">
    <name type="scientific">Tigriopus californicus</name>
    <name type="common">Marine copepod</name>
    <dbReference type="NCBI Taxonomy" id="6832"/>
    <lineage>
        <taxon>Eukaryota</taxon>
        <taxon>Metazoa</taxon>
        <taxon>Ecdysozoa</taxon>
        <taxon>Arthropoda</taxon>
        <taxon>Crustacea</taxon>
        <taxon>Multicrustacea</taxon>
        <taxon>Hexanauplia</taxon>
        <taxon>Copepoda</taxon>
        <taxon>Harpacticoida</taxon>
        <taxon>Harpacticidae</taxon>
        <taxon>Tigriopus</taxon>
    </lineage>
</organism>
<dbReference type="Pfam" id="PF09786">
    <property type="entry name" value="CytochromB561_N"/>
    <property type="match status" value="1"/>
</dbReference>
<comment type="caution">
    <text evidence="2">The sequence shown here is derived from an EMBL/GenBank/DDBJ whole genome shotgun (WGS) entry which is preliminary data.</text>
</comment>